<dbReference type="PANTHER" id="PTHR21310">
    <property type="entry name" value="AMINOGLYCOSIDE PHOSPHOTRANSFERASE-RELATED-RELATED"/>
    <property type="match status" value="1"/>
</dbReference>
<sequence length="296" mass="34491">MDYEEGEYDIEAEHVGYEELAINDTRLTRAFVRVALNTSARLFSPGQVPGIPISRHWMVKRDRYGHLTEAKTLQYLAAYTRVPVPVVCASFVRKGAAYIVMERPRGITLAQAYWTYSREDLLTIFAQLRSIIDNMRAIPIPRDTVMGVYSCVGGTIPSHRQHYNAPRCGPFETVEDFHWWIRDHFHPDIVDRPPWINEEDWADMEGVVDIQEAVSPRPVFTHGNLKPWNIIVSGTKVTSIIGWENAGWFPEYWEYTTACMGGNKGSRWKYELPYFLDPYMEELQMELVRLKHWRQF</sequence>
<dbReference type="EMBL" id="CAWUHB010000056">
    <property type="protein sequence ID" value="CAK7230975.1"/>
    <property type="molecule type" value="Genomic_DNA"/>
</dbReference>
<dbReference type="InterPro" id="IPR002575">
    <property type="entry name" value="Aminoglycoside_PTrfase"/>
</dbReference>
<proteinExistence type="predicted"/>
<dbReference type="InterPro" id="IPR011009">
    <property type="entry name" value="Kinase-like_dom_sf"/>
</dbReference>
<dbReference type="Gene3D" id="3.90.1200.10">
    <property type="match status" value="1"/>
</dbReference>
<dbReference type="SUPFAM" id="SSF56112">
    <property type="entry name" value="Protein kinase-like (PK-like)"/>
    <property type="match status" value="1"/>
</dbReference>
<dbReference type="Proteomes" id="UP001642405">
    <property type="component" value="Unassembled WGS sequence"/>
</dbReference>
<gene>
    <name evidence="2" type="ORF">SCUCBS95973_007755</name>
</gene>
<protein>
    <recommendedName>
        <fullName evidence="1">Aminoglycoside phosphotransferase domain-containing protein</fullName>
    </recommendedName>
</protein>
<comment type="caution">
    <text evidence="2">The sequence shown here is derived from an EMBL/GenBank/DDBJ whole genome shotgun (WGS) entry which is preliminary data.</text>
</comment>
<name>A0ABP0CIS1_9PEZI</name>
<keyword evidence="3" id="KW-1185">Reference proteome</keyword>
<evidence type="ECO:0000259" key="1">
    <source>
        <dbReference type="Pfam" id="PF01636"/>
    </source>
</evidence>
<evidence type="ECO:0000313" key="3">
    <source>
        <dbReference type="Proteomes" id="UP001642405"/>
    </source>
</evidence>
<dbReference type="Pfam" id="PF01636">
    <property type="entry name" value="APH"/>
    <property type="match status" value="1"/>
</dbReference>
<dbReference type="PANTHER" id="PTHR21310:SF55">
    <property type="entry name" value="AMINOGLYCOSIDE PHOSPHOTRANSFERASE DOMAIN-CONTAINING PROTEIN"/>
    <property type="match status" value="1"/>
</dbReference>
<feature type="domain" description="Aminoglycoside phosphotransferase" evidence="1">
    <location>
        <begin position="68"/>
        <end position="260"/>
    </location>
</feature>
<dbReference type="InterPro" id="IPR051678">
    <property type="entry name" value="AGP_Transferase"/>
</dbReference>
<reference evidence="2 3" key="1">
    <citation type="submission" date="2024-01" db="EMBL/GenBank/DDBJ databases">
        <authorList>
            <person name="Allen C."/>
            <person name="Tagirdzhanova G."/>
        </authorList>
    </citation>
    <scope>NUCLEOTIDE SEQUENCE [LARGE SCALE GENOMIC DNA]</scope>
</reference>
<accession>A0ABP0CIS1</accession>
<organism evidence="2 3">
    <name type="scientific">Sporothrix curviconia</name>
    <dbReference type="NCBI Taxonomy" id="1260050"/>
    <lineage>
        <taxon>Eukaryota</taxon>
        <taxon>Fungi</taxon>
        <taxon>Dikarya</taxon>
        <taxon>Ascomycota</taxon>
        <taxon>Pezizomycotina</taxon>
        <taxon>Sordariomycetes</taxon>
        <taxon>Sordariomycetidae</taxon>
        <taxon>Ophiostomatales</taxon>
        <taxon>Ophiostomataceae</taxon>
        <taxon>Sporothrix</taxon>
    </lineage>
</organism>
<evidence type="ECO:0000313" key="2">
    <source>
        <dbReference type="EMBL" id="CAK7230975.1"/>
    </source>
</evidence>